<keyword evidence="1" id="KW-1133">Transmembrane helix</keyword>
<keyword evidence="1" id="KW-0472">Membrane</keyword>
<name>A0A9E8SEV6_9FLAO</name>
<protein>
    <recommendedName>
        <fullName evidence="4">Prenyltransferase</fullName>
    </recommendedName>
</protein>
<dbReference type="Proteomes" id="UP001164705">
    <property type="component" value="Chromosome"/>
</dbReference>
<dbReference type="AlphaFoldDB" id="A0A9E8SEV6"/>
<accession>A0A9E8SEV6</accession>
<evidence type="ECO:0000256" key="1">
    <source>
        <dbReference type="SAM" id="Phobius"/>
    </source>
</evidence>
<keyword evidence="1" id="KW-0812">Transmembrane</keyword>
<gene>
    <name evidence="2" type="ORF">N7U66_09235</name>
</gene>
<dbReference type="KEGG" id="lnu:N7U66_09235"/>
<reference evidence="2" key="1">
    <citation type="submission" date="2022-11" db="EMBL/GenBank/DDBJ databases">
        <title>Lacinutrix neustonica HL-RS19T sp. nov., isolated from the surface microlayer sample of brackish Lake Shihwa.</title>
        <authorList>
            <person name="Choi J.Y."/>
            <person name="Hwang C.Y."/>
        </authorList>
    </citation>
    <scope>NUCLEOTIDE SEQUENCE</scope>
    <source>
        <strain evidence="2">HL-RS19</strain>
    </source>
</reference>
<feature type="transmembrane region" description="Helical" evidence="1">
    <location>
        <begin position="202"/>
        <end position="220"/>
    </location>
</feature>
<evidence type="ECO:0000313" key="2">
    <source>
        <dbReference type="EMBL" id="WAC03621.1"/>
    </source>
</evidence>
<feature type="transmembrane region" description="Helical" evidence="1">
    <location>
        <begin position="232"/>
        <end position="248"/>
    </location>
</feature>
<feature type="transmembrane region" description="Helical" evidence="1">
    <location>
        <begin position="160"/>
        <end position="182"/>
    </location>
</feature>
<dbReference type="RefSeq" id="WP_267678256.1">
    <property type="nucleotide sequence ID" value="NZ_CP113088.1"/>
</dbReference>
<feature type="transmembrane region" description="Helical" evidence="1">
    <location>
        <begin position="40"/>
        <end position="60"/>
    </location>
</feature>
<feature type="transmembrane region" description="Helical" evidence="1">
    <location>
        <begin position="98"/>
        <end position="117"/>
    </location>
</feature>
<proteinExistence type="predicted"/>
<feature type="transmembrane region" description="Helical" evidence="1">
    <location>
        <begin position="7"/>
        <end position="28"/>
    </location>
</feature>
<dbReference type="EMBL" id="CP113088">
    <property type="protein sequence ID" value="WAC03621.1"/>
    <property type="molecule type" value="Genomic_DNA"/>
</dbReference>
<sequence>MRTIKQLFDFYINASIHVALAVYALSWITLRHFNISYDETVLYFIFYATITGYNFVKYFGIAKFHHRSLTDTLKVIQLFSLLCFLLLCYYAVQLPFKTLTYIAGFGVITLLYAIPFIPKRFYLDSQQNLRDVSGLKVYVIALVWTGVTVFLPLINNDFEWNTAVYVTAFQRFVLVVVLMLPFEIRDLKYDSLRLSTIPQKIGVKRTKIIGVVLLMLFFFSEFLKDEFIGSQLIERLVVLLVTLLFVLFSNKERSAYYSSFFVEGIPILWLFIVLLCEFLI</sequence>
<feature type="transmembrane region" description="Helical" evidence="1">
    <location>
        <begin position="137"/>
        <end position="154"/>
    </location>
</feature>
<keyword evidence="3" id="KW-1185">Reference proteome</keyword>
<feature type="transmembrane region" description="Helical" evidence="1">
    <location>
        <begin position="72"/>
        <end position="92"/>
    </location>
</feature>
<organism evidence="2 3">
    <name type="scientific">Lacinutrix neustonica</name>
    <dbReference type="NCBI Taxonomy" id="2980107"/>
    <lineage>
        <taxon>Bacteria</taxon>
        <taxon>Pseudomonadati</taxon>
        <taxon>Bacteroidota</taxon>
        <taxon>Flavobacteriia</taxon>
        <taxon>Flavobacteriales</taxon>
        <taxon>Flavobacteriaceae</taxon>
        <taxon>Lacinutrix</taxon>
    </lineage>
</organism>
<evidence type="ECO:0008006" key="4">
    <source>
        <dbReference type="Google" id="ProtNLM"/>
    </source>
</evidence>
<evidence type="ECO:0000313" key="3">
    <source>
        <dbReference type="Proteomes" id="UP001164705"/>
    </source>
</evidence>
<feature type="transmembrane region" description="Helical" evidence="1">
    <location>
        <begin position="255"/>
        <end position="275"/>
    </location>
</feature>